<dbReference type="Gene3D" id="2.120.10.30">
    <property type="entry name" value="TolB, C-terminal domain"/>
    <property type="match status" value="1"/>
</dbReference>
<dbReference type="RefSeq" id="WP_011352058.1">
    <property type="nucleotide sequence ID" value="NC_007510.1"/>
</dbReference>
<proteinExistence type="predicted"/>
<evidence type="ECO:0000313" key="1">
    <source>
        <dbReference type="EMBL" id="ABB08500.1"/>
    </source>
</evidence>
<sequence>MNFPHRYLEGFSGPEDIAITPDGTHLLVSALPADFVNPDGPALMQVELASDRTSPIPIHREPERGWGDPDSDAPAQFGTHGLHVSTRPDGRIQLLAVNHAERESVEMFELVRGSGGYEAWWRGSVAFDGGLLNDVVATPEGGFIATVMLDHALLGDRDAMTVLFSGERVGYLAEWHARTGWRRLPGSEAALNNGIQIGADGRLVWFAAWTSGEVHEYDRERQCITRTATLPFYADNLTLDDRGALIATGIDDLDDWRARTTAQGRISRDKLPFSIARIDPSTFDATPLFRGSPGLLEGGASVALLAGDALYVGSYAGDRLLKIESAGLRA</sequence>
<dbReference type="PANTHER" id="PTHR11799">
    <property type="entry name" value="PARAOXONASE"/>
    <property type="match status" value="1"/>
</dbReference>
<name>Q39GB6_BURL3</name>
<reference evidence="1" key="1">
    <citation type="submission" date="2009-01" db="EMBL/GenBank/DDBJ databases">
        <title>Complete sequence of chromosome 1 of Burkholderia sp. 383.</title>
        <authorList>
            <consortium name="US DOE Joint Genome Institute"/>
            <person name="Copeland A."/>
            <person name="Lucas S."/>
            <person name="Lapidus A."/>
            <person name="Barry K."/>
            <person name="Detter J.C."/>
            <person name="Glavina T."/>
            <person name="Hammon N."/>
            <person name="Israni S."/>
            <person name="Pitluck S."/>
            <person name="Chain P."/>
            <person name="Malfatti S."/>
            <person name="Shin M."/>
            <person name="Vergez L."/>
            <person name="Schmutz J."/>
            <person name="Larimer F."/>
            <person name="Land M."/>
            <person name="Kyrpides N."/>
            <person name="Lykidis A."/>
            <person name="Richardson P."/>
        </authorList>
    </citation>
    <scope>NUCLEOTIDE SEQUENCE</scope>
    <source>
        <strain evidence="1">383</strain>
    </source>
</reference>
<keyword evidence="2" id="KW-1185">Reference proteome</keyword>
<dbReference type="PATRIC" id="fig|482957.22.peg.1832"/>
<organism evidence="1 2">
    <name type="scientific">Burkholderia lata (strain ATCC 17760 / DSM 23089 / LMG 22485 / NCIMB 9086 / R18194 / 383)</name>
    <dbReference type="NCBI Taxonomy" id="482957"/>
    <lineage>
        <taxon>Bacteria</taxon>
        <taxon>Pseudomonadati</taxon>
        <taxon>Pseudomonadota</taxon>
        <taxon>Betaproteobacteria</taxon>
        <taxon>Burkholderiales</taxon>
        <taxon>Burkholderiaceae</taxon>
        <taxon>Burkholderia</taxon>
        <taxon>Burkholderia cepacia complex</taxon>
    </lineage>
</organism>
<accession>Q39GB6</accession>
<dbReference type="AlphaFoldDB" id="Q39GB6"/>
<dbReference type="KEGG" id="bur:Bcep18194_A4905"/>
<dbReference type="SUPFAM" id="SSF63829">
    <property type="entry name" value="Calcium-dependent phosphotriesterase"/>
    <property type="match status" value="1"/>
</dbReference>
<dbReference type="Proteomes" id="UP000002705">
    <property type="component" value="Chromosome 1"/>
</dbReference>
<dbReference type="HOGENOM" id="CLU_065791_0_0_4"/>
<evidence type="ECO:0000313" key="2">
    <source>
        <dbReference type="Proteomes" id="UP000002705"/>
    </source>
</evidence>
<evidence type="ECO:0008006" key="3">
    <source>
        <dbReference type="Google" id="ProtNLM"/>
    </source>
</evidence>
<protein>
    <recommendedName>
        <fullName evidence="3">SMP-30/Gluconolactonase/LRE-like region domain-containing protein</fullName>
    </recommendedName>
</protein>
<dbReference type="InterPro" id="IPR011042">
    <property type="entry name" value="6-blade_b-propeller_TolB-like"/>
</dbReference>
<dbReference type="PANTHER" id="PTHR11799:SF12">
    <property type="entry name" value="PARAOXONASE-RELATED"/>
    <property type="match status" value="1"/>
</dbReference>
<dbReference type="GeneID" id="45094799"/>
<dbReference type="InterPro" id="IPR051288">
    <property type="entry name" value="Serum_paraoxonase/arylesterase"/>
</dbReference>
<gene>
    <name evidence="1" type="ordered locus">Bcep18194_A4905</name>
</gene>
<dbReference type="EMBL" id="CP000151">
    <property type="protein sequence ID" value="ABB08500.1"/>
    <property type="molecule type" value="Genomic_DNA"/>
</dbReference>